<name>A0AB39M0J3_9ACTN</name>
<sequence>MLKKAMAATAVAASVVGVSATAAPQALAIGNDNGVTTVNGNGAEQAYGNAKTAGNMSPQLTLAQGSLNKLCLGVPVKANAASLVGVLVPVTVLQDVPVLSAPQNQQCAENSTQAKGDEPLSHLADNIPVLSGNGAIGS</sequence>
<accession>A0AB39M0J3</accession>
<feature type="chain" id="PRO_5044294726" evidence="1">
    <location>
        <begin position="29"/>
        <end position="138"/>
    </location>
</feature>
<protein>
    <submittedName>
        <fullName evidence="2">Rodlin</fullName>
    </submittedName>
</protein>
<gene>
    <name evidence="2" type="ORF">AB5J58_04940</name>
</gene>
<dbReference type="Pfam" id="PF25848">
    <property type="entry name" value="Rodlin"/>
    <property type="match status" value="1"/>
</dbReference>
<dbReference type="EMBL" id="CP163431">
    <property type="protein sequence ID" value="XDP99564.1"/>
    <property type="molecule type" value="Genomic_DNA"/>
</dbReference>
<reference evidence="2" key="1">
    <citation type="submission" date="2024-07" db="EMBL/GenBank/DDBJ databases">
        <authorList>
            <person name="Yu S.T."/>
        </authorList>
    </citation>
    <scope>NUCLEOTIDE SEQUENCE</scope>
    <source>
        <strain evidence="2">R08</strain>
    </source>
</reference>
<proteinExistence type="predicted"/>
<feature type="signal peptide" evidence="1">
    <location>
        <begin position="1"/>
        <end position="28"/>
    </location>
</feature>
<dbReference type="AlphaFoldDB" id="A0AB39M0J3"/>
<evidence type="ECO:0000313" key="2">
    <source>
        <dbReference type="EMBL" id="XDP99564.1"/>
    </source>
</evidence>
<dbReference type="InterPro" id="IPR047736">
    <property type="entry name" value="RdlA/B-like"/>
</dbReference>
<dbReference type="RefSeq" id="WP_266768827.1">
    <property type="nucleotide sequence ID" value="NZ_CP163431.1"/>
</dbReference>
<keyword evidence="1" id="KW-0732">Signal</keyword>
<dbReference type="NCBIfam" id="NF041022">
    <property type="entry name" value="rodlin_AB"/>
    <property type="match status" value="1"/>
</dbReference>
<evidence type="ECO:0000256" key="1">
    <source>
        <dbReference type="SAM" id="SignalP"/>
    </source>
</evidence>
<organism evidence="2">
    <name type="scientific">Streptomyces sp. R08</name>
    <dbReference type="NCBI Taxonomy" id="3238624"/>
    <lineage>
        <taxon>Bacteria</taxon>
        <taxon>Bacillati</taxon>
        <taxon>Actinomycetota</taxon>
        <taxon>Actinomycetes</taxon>
        <taxon>Kitasatosporales</taxon>
        <taxon>Streptomycetaceae</taxon>
        <taxon>Streptomyces</taxon>
    </lineage>
</organism>